<dbReference type="PANTHER" id="PTHR30406">
    <property type="entry name" value="SULFATE TRANSPORT SYSTEM PERMEASE PROTEIN"/>
    <property type="match status" value="1"/>
</dbReference>
<evidence type="ECO:0000256" key="3">
    <source>
        <dbReference type="ARBA" id="ARBA00022448"/>
    </source>
</evidence>
<proteinExistence type="inferred from homology"/>
<dbReference type="KEGG" id="pph:Ppha_1999"/>
<feature type="transmembrane region" description="Helical" evidence="9">
    <location>
        <begin position="202"/>
        <end position="220"/>
    </location>
</feature>
<evidence type="ECO:0000313" key="11">
    <source>
        <dbReference type="EMBL" id="ACF44211.1"/>
    </source>
</evidence>
<evidence type="ECO:0000256" key="1">
    <source>
        <dbReference type="ARBA" id="ARBA00004651"/>
    </source>
</evidence>
<dbReference type="STRING" id="324925.Ppha_1999"/>
<accession>B4SCK6</accession>
<evidence type="ECO:0000313" key="12">
    <source>
        <dbReference type="Proteomes" id="UP000002724"/>
    </source>
</evidence>
<organism evidence="11 12">
    <name type="scientific">Pelodictyon phaeoclathratiforme (strain DSM 5477 / BU-1)</name>
    <dbReference type="NCBI Taxonomy" id="324925"/>
    <lineage>
        <taxon>Bacteria</taxon>
        <taxon>Pseudomonadati</taxon>
        <taxon>Chlorobiota</taxon>
        <taxon>Chlorobiia</taxon>
        <taxon>Chlorobiales</taxon>
        <taxon>Chlorobiaceae</taxon>
        <taxon>Chlorobium/Pelodictyon group</taxon>
        <taxon>Pelodictyon</taxon>
    </lineage>
</organism>
<comment type="function">
    <text evidence="8">Part of the ABC transporter complex CysAWTP (TC 3.A.1.6.1) involved in sulfate/thiosulfate import. Probably responsible for the translocation of the substrate across the membrane.</text>
</comment>
<dbReference type="Gene3D" id="1.10.3720.10">
    <property type="entry name" value="MetI-like"/>
    <property type="match status" value="1"/>
</dbReference>
<dbReference type="EMBL" id="CP001110">
    <property type="protein sequence ID" value="ACF44211.1"/>
    <property type="molecule type" value="Genomic_DNA"/>
</dbReference>
<comment type="subcellular location">
    <subcellularLocation>
        <location evidence="1 9">Cell membrane</location>
        <topology evidence="1 9">Multi-pass membrane protein</topology>
    </subcellularLocation>
</comment>
<comment type="subunit">
    <text evidence="2">The complex is composed of two ATP-binding proteins (CysA), two transmembrane proteins (CysT and CysW) and a solute-binding protein (CysP).</text>
</comment>
<evidence type="ECO:0000256" key="7">
    <source>
        <dbReference type="ARBA" id="ARBA00023136"/>
    </source>
</evidence>
<dbReference type="Proteomes" id="UP000002724">
    <property type="component" value="Chromosome"/>
</dbReference>
<dbReference type="AlphaFoldDB" id="B4SCK6"/>
<comment type="similarity">
    <text evidence="9">Belongs to the binding-protein-dependent transport system permease family.</text>
</comment>
<dbReference type="HOGENOM" id="CLU_016047_14_3_10"/>
<feature type="transmembrane region" description="Helical" evidence="9">
    <location>
        <begin position="142"/>
        <end position="162"/>
    </location>
</feature>
<evidence type="ECO:0000256" key="2">
    <source>
        <dbReference type="ARBA" id="ARBA00011779"/>
    </source>
</evidence>
<reference evidence="11 12" key="1">
    <citation type="submission" date="2008-06" db="EMBL/GenBank/DDBJ databases">
        <title>Complete sequence of Pelodictyon phaeoclathratiforme BU-1.</title>
        <authorList>
            <consortium name="US DOE Joint Genome Institute"/>
            <person name="Lucas S."/>
            <person name="Copeland A."/>
            <person name="Lapidus A."/>
            <person name="Glavina del Rio T."/>
            <person name="Dalin E."/>
            <person name="Tice H."/>
            <person name="Bruce D."/>
            <person name="Goodwin L."/>
            <person name="Pitluck S."/>
            <person name="Schmutz J."/>
            <person name="Larimer F."/>
            <person name="Land M."/>
            <person name="Hauser L."/>
            <person name="Kyrpides N."/>
            <person name="Mikhailova N."/>
            <person name="Liu Z."/>
            <person name="Li T."/>
            <person name="Zhao F."/>
            <person name="Overmann J."/>
            <person name="Bryant D.A."/>
            <person name="Richardson P."/>
        </authorList>
    </citation>
    <scope>NUCLEOTIDE SEQUENCE [LARGE SCALE GENOMIC DNA]</scope>
    <source>
        <strain evidence="12">DSM 5477 / BU-1</strain>
    </source>
</reference>
<evidence type="ECO:0000256" key="4">
    <source>
        <dbReference type="ARBA" id="ARBA00022692"/>
    </source>
</evidence>
<feature type="domain" description="ABC transmembrane type-1" evidence="10">
    <location>
        <begin position="17"/>
        <end position="220"/>
    </location>
</feature>
<keyword evidence="12" id="KW-1185">Reference proteome</keyword>
<dbReference type="CDD" id="cd06261">
    <property type="entry name" value="TM_PBP2"/>
    <property type="match status" value="1"/>
</dbReference>
<keyword evidence="5 9" id="KW-1133">Transmembrane helix</keyword>
<evidence type="ECO:0000256" key="8">
    <source>
        <dbReference type="ARBA" id="ARBA00025323"/>
    </source>
</evidence>
<dbReference type="InterPro" id="IPR005667">
    <property type="entry name" value="Sulph_transpt2"/>
</dbReference>
<keyword evidence="4 9" id="KW-0812">Transmembrane</keyword>
<dbReference type="PANTHER" id="PTHR30406:SF8">
    <property type="entry name" value="SULFATE TRANSPORT SYSTEM PERMEASE PROTEIN CYST"/>
    <property type="match status" value="1"/>
</dbReference>
<dbReference type="RefSeq" id="WP_012508691.1">
    <property type="nucleotide sequence ID" value="NC_011060.1"/>
</dbReference>
<dbReference type="GO" id="GO:0015419">
    <property type="term" value="F:ABC-type sulfate transporter activity"/>
    <property type="evidence" value="ECO:0007669"/>
    <property type="project" value="InterPro"/>
</dbReference>
<dbReference type="SUPFAM" id="SSF161098">
    <property type="entry name" value="MetI-like"/>
    <property type="match status" value="1"/>
</dbReference>
<evidence type="ECO:0000259" key="10">
    <source>
        <dbReference type="PROSITE" id="PS50928"/>
    </source>
</evidence>
<evidence type="ECO:0000256" key="6">
    <source>
        <dbReference type="ARBA" id="ARBA00023032"/>
    </source>
</evidence>
<dbReference type="eggNOG" id="COG4149">
    <property type="taxonomic scope" value="Bacteria"/>
</dbReference>
<dbReference type="GO" id="GO:0005886">
    <property type="term" value="C:plasma membrane"/>
    <property type="evidence" value="ECO:0007669"/>
    <property type="project" value="UniProtKB-SubCell"/>
</dbReference>
<evidence type="ECO:0000256" key="5">
    <source>
        <dbReference type="ARBA" id="ARBA00022989"/>
    </source>
</evidence>
<evidence type="ECO:0000256" key="9">
    <source>
        <dbReference type="RuleBase" id="RU363032"/>
    </source>
</evidence>
<feature type="transmembrane region" description="Helical" evidence="9">
    <location>
        <begin position="21"/>
        <end position="42"/>
    </location>
</feature>
<gene>
    <name evidence="11" type="ordered locus">Ppha_1999</name>
</gene>
<dbReference type="InterPro" id="IPR000515">
    <property type="entry name" value="MetI-like"/>
</dbReference>
<keyword evidence="3 9" id="KW-0813">Transport</keyword>
<feature type="transmembrane region" description="Helical" evidence="9">
    <location>
        <begin position="169"/>
        <end position="190"/>
    </location>
</feature>
<dbReference type="InterPro" id="IPR035906">
    <property type="entry name" value="MetI-like_sf"/>
</dbReference>
<dbReference type="Pfam" id="PF00528">
    <property type="entry name" value="BPD_transp_1"/>
    <property type="match status" value="1"/>
</dbReference>
<keyword evidence="7 9" id="KW-0472">Membrane</keyword>
<name>B4SCK6_PELPB</name>
<feature type="transmembrane region" description="Helical" evidence="9">
    <location>
        <begin position="98"/>
        <end position="122"/>
    </location>
</feature>
<feature type="transmembrane region" description="Helical" evidence="9">
    <location>
        <begin position="48"/>
        <end position="77"/>
    </location>
</feature>
<protein>
    <submittedName>
        <fullName evidence="11">Binding-protein-dependent transport systems inner membrane component</fullName>
    </submittedName>
</protein>
<dbReference type="PROSITE" id="PS50928">
    <property type="entry name" value="ABC_TM1"/>
    <property type="match status" value="1"/>
</dbReference>
<keyword evidence="6" id="KW-0764">Sulfate transport</keyword>
<sequence>MESNSTMLFSREVAEPLMLTLKTAAITLTLHLAAGVISGYLLTKGKSFFGFIADAVITLPLVFPPIATGFLLLLLLGRNGIIGQPLLAMGSEIIFSQSGVFIASFIAGLPLVVKSVQAAIAAMNPALSEAAWTLGKSRLQTYLFVVLPAIRHALLTGLILSLGRSLGEVGITLMLGGNIIGKTETVSLAVYNAVFEGNFEKAALLSFMLGLISLIMFYALKKISNT</sequence>